<dbReference type="SUPFAM" id="SSF109604">
    <property type="entry name" value="HD-domain/PDEase-like"/>
    <property type="match status" value="1"/>
</dbReference>
<evidence type="ECO:0000313" key="10">
    <source>
        <dbReference type="Proteomes" id="UP000219799"/>
    </source>
</evidence>
<protein>
    <recommendedName>
        <fullName evidence="5">Phosphodiesterase</fullName>
        <ecNumber evidence="5">3.1.4.-</ecNumber>
    </recommendedName>
</protein>
<feature type="region of interest" description="Disordered" evidence="6">
    <location>
        <begin position="331"/>
        <end position="360"/>
    </location>
</feature>
<feature type="binding site" evidence="4">
    <location>
        <position position="494"/>
    </location>
    <ligand>
        <name>Zn(2+)</name>
        <dbReference type="ChEBI" id="CHEBI:29105"/>
        <label>2</label>
    </ligand>
</feature>
<dbReference type="Proteomes" id="UP000219799">
    <property type="component" value="Chromosome 12"/>
</dbReference>
<keyword evidence="7" id="KW-1133">Transmembrane helix</keyword>
<name>A0A1C3L122_PLAMA</name>
<dbReference type="EC" id="3.1.4.-" evidence="5"/>
<dbReference type="SMART" id="SM00471">
    <property type="entry name" value="HDc"/>
    <property type="match status" value="1"/>
</dbReference>
<evidence type="ECO:0000256" key="6">
    <source>
        <dbReference type="SAM" id="MobiDB-lite"/>
    </source>
</evidence>
<keyword evidence="7" id="KW-0812">Transmembrane</keyword>
<feature type="region of interest" description="Disordered" evidence="6">
    <location>
        <begin position="805"/>
        <end position="828"/>
    </location>
</feature>
<dbReference type="GO" id="GO:0046872">
    <property type="term" value="F:metal ion binding"/>
    <property type="evidence" value="ECO:0007669"/>
    <property type="project" value="UniProtKB-KW"/>
</dbReference>
<feature type="active site" description="Proton donor" evidence="3">
    <location>
        <position position="453"/>
    </location>
</feature>
<dbReference type="PANTHER" id="PTHR11347">
    <property type="entry name" value="CYCLIC NUCLEOTIDE PHOSPHODIESTERASE"/>
    <property type="match status" value="1"/>
</dbReference>
<evidence type="ECO:0000256" key="4">
    <source>
        <dbReference type="PIRSR" id="PIRSR623088-3"/>
    </source>
</evidence>
<dbReference type="Pfam" id="PF00233">
    <property type="entry name" value="PDEase_I"/>
    <property type="match status" value="1"/>
</dbReference>
<keyword evidence="7" id="KW-0472">Membrane</keyword>
<feature type="binding site" evidence="4">
    <location>
        <position position="610"/>
    </location>
    <ligand>
        <name>Zn(2+)</name>
        <dbReference type="ChEBI" id="CHEBI:29105"/>
        <label>1</label>
    </ligand>
</feature>
<evidence type="ECO:0000256" key="7">
    <source>
        <dbReference type="SAM" id="Phobius"/>
    </source>
</evidence>
<dbReference type="GO" id="GO:0007165">
    <property type="term" value="P:signal transduction"/>
    <property type="evidence" value="ECO:0007669"/>
    <property type="project" value="InterPro"/>
</dbReference>
<sequence>MNANTNEKMDEENEINKGEIIRDTIKKKYYMFPQFSDKNKEVEYNTLRTHNIKEYICIHLILSLLVILIECLAFSSNLSKKDVTAMEIFVVAFSLLNCLMHIVVLMKIYFSSSKNAYAKSLFVAYIIINQVFQFLSLYFFTKENEQTSSGVNSIAFYNNKFSLYLHFFVDSVFILCLPTLKFFLSMIFMLTYLSTNVLLIVLINFRNAKNTVDFYYMGILSVLLLMFLILRYLMEKRNRILLFVIKDILSNSYKKWYDFKPLYDEDAESITVDIAKDKYDKKEDNYKFLFSDKSIFFNDFTINACYKDYYSVSYFLKKLLISCGSNKNKNRDVKDMKEGEDRKDGKDSKEGKENTGKEKSFEDVKKHLNESDILTIAYEADVLNNIKNINSDEIGRNWDYSFIDSEYGKSTLVVLEVGHHLISPYIENNEKKRKKLQLFLLLINSMYFPNPYHNANHGATVCHLSKCLAHITDFDKYLNNTYMICYLIASIAHDVGHPGKTNAFLSETNHILSIRYNDMSILENYHCSITFSVLQLIGYDFLINNEDTKLVDKNNYGNMRKFIIELIISTDMKLHFEYVDIFKKRKRSENFDISDRDAINLGTINIKLADIGHTCLKWRDHAKWTMLVSEEFFSQKKFEDLYKKNKNMGAYDFNHFWNEEYIDEAMIFNYENIYINYVNNLNNVNKYDFSYIKLNFIHHHDFVKSIPSSQVYFFEIIVMPLIQELQSMERAKKEITQIVLHNLNINLKTWRLIEKNINLFYNTDKMRVTDYYKNLEKQKLLRGISLLDIAEEDVISLTESFVTEENMEKMGEEKKKEINNDNSEKKKK</sequence>
<keyword evidence="1 4" id="KW-0479">Metal-binding</keyword>
<feature type="transmembrane region" description="Helical" evidence="7">
    <location>
        <begin position="214"/>
        <end position="233"/>
    </location>
</feature>
<feature type="transmembrane region" description="Helical" evidence="7">
    <location>
        <begin position="88"/>
        <end position="110"/>
    </location>
</feature>
<feature type="domain" description="PDEase" evidence="8">
    <location>
        <begin position="374"/>
        <end position="757"/>
    </location>
</feature>
<dbReference type="PRINTS" id="PR00387">
    <property type="entry name" value="PDIESTERASE1"/>
</dbReference>
<dbReference type="Gene3D" id="1.10.1300.10">
    <property type="entry name" value="3'5'-cyclic nucleotide phosphodiesterase, catalytic domain"/>
    <property type="match status" value="1"/>
</dbReference>
<dbReference type="InterPro" id="IPR036971">
    <property type="entry name" value="PDEase_catalytic_dom_sf"/>
</dbReference>
<evidence type="ECO:0000256" key="5">
    <source>
        <dbReference type="RuleBase" id="RU363067"/>
    </source>
</evidence>
<organism evidence="9 10">
    <name type="scientific">Plasmodium malariae</name>
    <dbReference type="NCBI Taxonomy" id="5858"/>
    <lineage>
        <taxon>Eukaryota</taxon>
        <taxon>Sar</taxon>
        <taxon>Alveolata</taxon>
        <taxon>Apicomplexa</taxon>
        <taxon>Aconoidasida</taxon>
        <taxon>Haemosporida</taxon>
        <taxon>Plasmodiidae</taxon>
        <taxon>Plasmodium</taxon>
        <taxon>Plasmodium (Plasmodium)</taxon>
    </lineage>
</organism>
<feature type="transmembrane region" description="Helical" evidence="7">
    <location>
        <begin position="55"/>
        <end position="76"/>
    </location>
</feature>
<evidence type="ECO:0000256" key="3">
    <source>
        <dbReference type="PIRSR" id="PIRSR623088-1"/>
    </source>
</evidence>
<accession>A0A1C3L122</accession>
<feature type="compositionally biased region" description="Basic and acidic residues" evidence="6">
    <location>
        <begin position="806"/>
        <end position="828"/>
    </location>
</feature>
<dbReference type="PROSITE" id="PS51845">
    <property type="entry name" value="PDEASE_I_2"/>
    <property type="match status" value="1"/>
</dbReference>
<evidence type="ECO:0000259" key="8">
    <source>
        <dbReference type="PROSITE" id="PS51845"/>
    </source>
</evidence>
<proteinExistence type="inferred from homology"/>
<evidence type="ECO:0000313" key="9">
    <source>
        <dbReference type="EMBL" id="SBT80237.1"/>
    </source>
</evidence>
<dbReference type="EMBL" id="LT594500">
    <property type="protein sequence ID" value="SBT80237.1"/>
    <property type="molecule type" value="Genomic_DNA"/>
</dbReference>
<feature type="binding site" evidence="4">
    <location>
        <position position="493"/>
    </location>
    <ligand>
        <name>Zn(2+)</name>
        <dbReference type="ChEBI" id="CHEBI:29105"/>
        <label>1</label>
    </ligand>
</feature>
<comment type="similarity">
    <text evidence="5">Belongs to the cyclic nucleotide phosphodiesterase family.</text>
</comment>
<keyword evidence="2 5" id="KW-0378">Hydrolase</keyword>
<dbReference type="InterPro" id="IPR003607">
    <property type="entry name" value="HD/PDEase_dom"/>
</dbReference>
<feature type="binding site" evidence="4">
    <location>
        <position position="494"/>
    </location>
    <ligand>
        <name>Zn(2+)</name>
        <dbReference type="ChEBI" id="CHEBI:29105"/>
        <label>1</label>
    </ligand>
</feature>
<reference evidence="9 10" key="1">
    <citation type="submission" date="2016-06" db="EMBL/GenBank/DDBJ databases">
        <authorList>
            <consortium name="Pathogen Informatics"/>
        </authorList>
    </citation>
    <scope>NUCLEOTIDE SEQUENCE [LARGE SCALE GENOMIC DNA]</scope>
    <source>
        <strain evidence="9">PmlGA01</strain>
    </source>
</reference>
<feature type="transmembrane region" description="Helical" evidence="7">
    <location>
        <begin position="187"/>
        <end position="208"/>
    </location>
</feature>
<dbReference type="CDD" id="cd00077">
    <property type="entry name" value="HDc"/>
    <property type="match status" value="1"/>
</dbReference>
<feature type="transmembrane region" description="Helical" evidence="7">
    <location>
        <begin position="122"/>
        <end position="141"/>
    </location>
</feature>
<dbReference type="AlphaFoldDB" id="A0A1C3L122"/>
<gene>
    <name evidence="9" type="primary">PmlGA01_120040300</name>
    <name evidence="9" type="ORF">PMLGA01_120040300</name>
</gene>
<dbReference type="InterPro" id="IPR002073">
    <property type="entry name" value="PDEase_catalytic_dom"/>
</dbReference>
<dbReference type="InterPro" id="IPR023088">
    <property type="entry name" value="PDEase"/>
</dbReference>
<dbReference type="VEuPathDB" id="PlasmoDB:PmUG01_12046400"/>
<evidence type="ECO:0000256" key="1">
    <source>
        <dbReference type="ARBA" id="ARBA00022723"/>
    </source>
</evidence>
<dbReference type="GO" id="GO:0004114">
    <property type="term" value="F:3',5'-cyclic-nucleotide phosphodiesterase activity"/>
    <property type="evidence" value="ECO:0007669"/>
    <property type="project" value="InterPro"/>
</dbReference>
<evidence type="ECO:0000256" key="2">
    <source>
        <dbReference type="ARBA" id="ARBA00022801"/>
    </source>
</evidence>
<feature type="binding site" evidence="4">
    <location>
        <position position="457"/>
    </location>
    <ligand>
        <name>Zn(2+)</name>
        <dbReference type="ChEBI" id="CHEBI:29105"/>
        <label>1</label>
    </ligand>
</feature>
<dbReference type="InterPro" id="IPR023174">
    <property type="entry name" value="PDEase_CS"/>
</dbReference>
<dbReference type="PROSITE" id="PS00126">
    <property type="entry name" value="PDEASE_I_1"/>
    <property type="match status" value="1"/>
</dbReference>
<comment type="cofactor">
    <cofactor evidence="5">
        <name>a divalent metal cation</name>
        <dbReference type="ChEBI" id="CHEBI:60240"/>
    </cofactor>
    <text evidence="5">Binds 2 divalent metal cations per subunit. Site 1 may preferentially bind zinc ions, while site 2 has a preference for magnesium and/or manganese ions.</text>
</comment>